<protein>
    <recommendedName>
        <fullName evidence="3">PGG domain-containing protein</fullName>
    </recommendedName>
</protein>
<dbReference type="InParanoid" id="A0A7N2M2Z6"/>
<dbReference type="PANTHER" id="PTHR24177">
    <property type="entry name" value="CASKIN"/>
    <property type="match status" value="1"/>
</dbReference>
<dbReference type="InterPro" id="IPR036770">
    <property type="entry name" value="Ankyrin_rpt-contain_sf"/>
</dbReference>
<feature type="transmembrane region" description="Helical" evidence="2">
    <location>
        <begin position="539"/>
        <end position="557"/>
    </location>
</feature>
<evidence type="ECO:0000313" key="4">
    <source>
        <dbReference type="EnsemblPlants" id="QL07p008519:mrna"/>
    </source>
</evidence>
<evidence type="ECO:0000256" key="2">
    <source>
        <dbReference type="SAM" id="Phobius"/>
    </source>
</evidence>
<dbReference type="Pfam" id="PF13962">
    <property type="entry name" value="PGG"/>
    <property type="match status" value="1"/>
</dbReference>
<keyword evidence="1" id="KW-0040">ANK repeat</keyword>
<feature type="repeat" description="ANK" evidence="1">
    <location>
        <begin position="73"/>
        <end position="94"/>
    </location>
</feature>
<dbReference type="InterPro" id="IPR026961">
    <property type="entry name" value="PGG_dom"/>
</dbReference>
<dbReference type="Pfam" id="PF12796">
    <property type="entry name" value="Ank_2"/>
    <property type="match status" value="1"/>
</dbReference>
<dbReference type="InterPro" id="IPR002110">
    <property type="entry name" value="Ankyrin_rpt"/>
</dbReference>
<dbReference type="SUPFAM" id="SSF48403">
    <property type="entry name" value="Ankyrin repeat"/>
    <property type="match status" value="1"/>
</dbReference>
<dbReference type="GO" id="GO:0016020">
    <property type="term" value="C:membrane"/>
    <property type="evidence" value="ECO:0007669"/>
    <property type="project" value="TreeGrafter"/>
</dbReference>
<proteinExistence type="predicted"/>
<dbReference type="AlphaFoldDB" id="A0A7N2M2Z6"/>
<evidence type="ECO:0000259" key="3">
    <source>
        <dbReference type="Pfam" id="PF13962"/>
    </source>
</evidence>
<feature type="transmembrane region" description="Helical" evidence="2">
    <location>
        <begin position="503"/>
        <end position="527"/>
    </location>
</feature>
<keyword evidence="2" id="KW-0812">Transmembrane</keyword>
<dbReference type="PANTHER" id="PTHR24177:SF292">
    <property type="entry name" value="ANKYRIN REPEAT FAMILY PROTEIN-RELATED"/>
    <property type="match status" value="1"/>
</dbReference>
<evidence type="ECO:0000313" key="5">
    <source>
        <dbReference type="Proteomes" id="UP000594261"/>
    </source>
</evidence>
<evidence type="ECO:0000256" key="1">
    <source>
        <dbReference type="PROSITE-ProRule" id="PRU00023"/>
    </source>
</evidence>
<feature type="domain" description="PGG" evidence="3">
    <location>
        <begin position="428"/>
        <end position="531"/>
    </location>
</feature>
<dbReference type="PROSITE" id="PS50297">
    <property type="entry name" value="ANK_REP_REGION"/>
    <property type="match status" value="1"/>
</dbReference>
<keyword evidence="2" id="KW-0472">Membrane</keyword>
<dbReference type="SMART" id="SM00248">
    <property type="entry name" value="ANK"/>
    <property type="match status" value="4"/>
</dbReference>
<dbReference type="EnsemblPlants" id="QL07p008519:mrna">
    <property type="protein sequence ID" value="QL07p008519:mrna"/>
    <property type="gene ID" value="QL07p008519"/>
</dbReference>
<dbReference type="PROSITE" id="PS50088">
    <property type="entry name" value="ANK_REPEAT"/>
    <property type="match status" value="1"/>
</dbReference>
<name>A0A7N2M2Z6_QUELO</name>
<reference evidence="4" key="2">
    <citation type="submission" date="2021-01" db="UniProtKB">
        <authorList>
            <consortium name="EnsemblPlants"/>
        </authorList>
    </citation>
    <scope>IDENTIFICATION</scope>
</reference>
<keyword evidence="2" id="KW-1133">Transmembrane helix</keyword>
<organism evidence="4 5">
    <name type="scientific">Quercus lobata</name>
    <name type="common">Valley oak</name>
    <dbReference type="NCBI Taxonomy" id="97700"/>
    <lineage>
        <taxon>Eukaryota</taxon>
        <taxon>Viridiplantae</taxon>
        <taxon>Streptophyta</taxon>
        <taxon>Embryophyta</taxon>
        <taxon>Tracheophyta</taxon>
        <taxon>Spermatophyta</taxon>
        <taxon>Magnoliopsida</taxon>
        <taxon>eudicotyledons</taxon>
        <taxon>Gunneridae</taxon>
        <taxon>Pentapetalae</taxon>
        <taxon>rosids</taxon>
        <taxon>fabids</taxon>
        <taxon>Fagales</taxon>
        <taxon>Fagaceae</taxon>
        <taxon>Quercus</taxon>
    </lineage>
</organism>
<feature type="transmembrane region" description="Helical" evidence="2">
    <location>
        <begin position="466"/>
        <end position="491"/>
    </location>
</feature>
<reference evidence="4 5" key="1">
    <citation type="journal article" date="2016" name="G3 (Bethesda)">
        <title>First Draft Assembly and Annotation of the Genome of a California Endemic Oak Quercus lobata Nee (Fagaceae).</title>
        <authorList>
            <person name="Sork V.L."/>
            <person name="Fitz-Gibbon S.T."/>
            <person name="Puiu D."/>
            <person name="Crepeau M."/>
            <person name="Gugger P.F."/>
            <person name="Sherman R."/>
            <person name="Stevens K."/>
            <person name="Langley C.H."/>
            <person name="Pellegrini M."/>
            <person name="Salzberg S.L."/>
        </authorList>
    </citation>
    <scope>NUCLEOTIDE SEQUENCE [LARGE SCALE GENOMIC DNA]</scope>
    <source>
        <strain evidence="4 5">cv. SW786</strain>
    </source>
</reference>
<keyword evidence="5" id="KW-1185">Reference proteome</keyword>
<accession>A0A7N2M2Z6</accession>
<feature type="transmembrane region" description="Helical" evidence="2">
    <location>
        <begin position="434"/>
        <end position="454"/>
    </location>
</feature>
<dbReference type="Gramene" id="QL07p008519:mrna">
    <property type="protein sequence ID" value="QL07p008519:mrna"/>
    <property type="gene ID" value="QL07p008519"/>
</dbReference>
<dbReference type="EMBL" id="LRBV02000007">
    <property type="status" value="NOT_ANNOTATED_CDS"/>
    <property type="molecule type" value="Genomic_DNA"/>
</dbReference>
<dbReference type="Proteomes" id="UP000594261">
    <property type="component" value="Chromosome 7"/>
</dbReference>
<dbReference type="Gene3D" id="1.25.40.20">
    <property type="entry name" value="Ankyrin repeat-containing domain"/>
    <property type="match status" value="2"/>
</dbReference>
<sequence>MSITSPLIEVMAHGTVALVVLDLGIFETGLFGSGCVADSTLKTERQRLYLAALTGDWKSIEGMPRIQRRIGMKGETTLHIAAAANQEEFVKKLLAWMGDNNLIITAENVTLTSGNKIGTTALNFAAAVGNVRIAEAMLDIDIGDLPNIATKVNKPVKPLLMAASLGHSKMVELLYRKTMMDGNEEDEIFIACIKNDLFGEALKMMDANNRLARVENNGETALHVLARKPRAFAIESQPGVLTRHINNIPWLKFKQENSKQSAANELLTKCLEAYKWDVEHLIETPEIPQALFEAARVDNNEIVVKLIRFNLDILLTTDKDKSIFHIAVEKRNESIFNLLKELGSLGDIIVHRTTENGNNILHLAAELAPQEKLNAISGAALQMQRELLWFKEVEKFVSPDYKEMKNKKGDTPDVLFAKKHEKLRRDGEKWMRDTANYSMVVAALIGSIMFTGQVADGLNKKPHLSLAFSVSTAISLFGSSTSLIMFLSILTSRYSFKDFHVSLPVRLMIGVTSLYISIVAMMVSFATSFWLKNYNQRDVIFVVIVLCACVPIMDVLLKYRLVFDIFQSTFFRFRPQRRLLQDEISNAPVRRSQSHAPADHASV</sequence>